<keyword evidence="2" id="KW-1185">Reference proteome</keyword>
<evidence type="ECO:0000313" key="2">
    <source>
        <dbReference type="Proteomes" id="UP000182719"/>
    </source>
</evidence>
<dbReference type="AlphaFoldDB" id="A0A1H7YI74"/>
<gene>
    <name evidence="1" type="ORF">SAMN05444354_1172</name>
</gene>
<dbReference type="RefSeq" id="WP_143101558.1">
    <property type="nucleotide sequence ID" value="NZ_FOAP01000017.1"/>
</dbReference>
<dbReference type="EMBL" id="FOAP01000017">
    <property type="protein sequence ID" value="SEM44829.1"/>
    <property type="molecule type" value="Genomic_DNA"/>
</dbReference>
<proteinExistence type="predicted"/>
<dbReference type="OrthoDB" id="6932107at2"/>
<sequence length="507" mass="56311">MSNLSEREEFRRRLGNIIKLFGQREELIRSQYNAAREAGTVPDSDAPADLLERPTRRFLIDGFLRELGWDPDDPARLSEEARSTAASGDRLYFDYLGIVPQTMFPVLLVEAKAFDTAPARRPRGAELDASGMVDLLVSAIGALKQGTEALPVTAEWAQWLKDLRTYVTSLNEHARSTLRRVVITAGRWIIAFQEPLAAFTDAGTVSREHIHCFTSLDNILLRCDELFDLLARDRLVNTLPLTLDLGQALQMIEPSSISAFYRGVVVVTTTSGARRKPYPTRSVYPAVIVLSGAQVFGIVDYESPPEEPPVATAFSAFLSALEARRAKLEERIAARFGLPRLEPSPIEAFPGFAPMRLRPHAVRTLVSAVTGSTAEILRSDLGEPTRHLVVPTGERTDGVPEYLVVTGRSSFYKAISPQGPECPFHFWKGARGIDASRSGPHLLRGSKSFTEDGEPRHCAHDDLRDLRQRRCHMAVLETHMCCRVCVFYSNCWESDGNRLPCPGITVP</sequence>
<protein>
    <submittedName>
        <fullName evidence="1">Uncharacterized protein</fullName>
    </submittedName>
</protein>
<evidence type="ECO:0000313" key="1">
    <source>
        <dbReference type="EMBL" id="SEM44829.1"/>
    </source>
</evidence>
<name>A0A1H7YI74_STIAU</name>
<reference evidence="2" key="1">
    <citation type="submission" date="2016-10" db="EMBL/GenBank/DDBJ databases">
        <authorList>
            <person name="Varghese N."/>
            <person name="Submissions S."/>
        </authorList>
    </citation>
    <scope>NUCLEOTIDE SEQUENCE [LARGE SCALE GENOMIC DNA]</scope>
    <source>
        <strain evidence="2">DSM 17044</strain>
    </source>
</reference>
<accession>A0A1H7YI74</accession>
<organism evidence="1 2">
    <name type="scientific">Stigmatella aurantiaca</name>
    <dbReference type="NCBI Taxonomy" id="41"/>
    <lineage>
        <taxon>Bacteria</taxon>
        <taxon>Pseudomonadati</taxon>
        <taxon>Myxococcota</taxon>
        <taxon>Myxococcia</taxon>
        <taxon>Myxococcales</taxon>
        <taxon>Cystobacterineae</taxon>
        <taxon>Archangiaceae</taxon>
        <taxon>Stigmatella</taxon>
    </lineage>
</organism>
<dbReference type="Proteomes" id="UP000182719">
    <property type="component" value="Unassembled WGS sequence"/>
</dbReference>